<feature type="region of interest" description="Disordered" evidence="1">
    <location>
        <begin position="1"/>
        <end position="26"/>
    </location>
</feature>
<dbReference type="OrthoDB" id="5599902at2759"/>
<evidence type="ECO:0000313" key="4">
    <source>
        <dbReference type="Proteomes" id="UP000242875"/>
    </source>
</evidence>
<comment type="caution">
    <text evidence="3">The sequence shown here is derived from an EMBL/GenBank/DDBJ whole genome shotgun (WGS) entry which is preliminary data.</text>
</comment>
<evidence type="ECO:0000256" key="1">
    <source>
        <dbReference type="SAM" id="MobiDB-lite"/>
    </source>
</evidence>
<evidence type="ECO:0000313" key="3">
    <source>
        <dbReference type="EMBL" id="OZJ04977.1"/>
    </source>
</evidence>
<evidence type="ECO:0000259" key="2">
    <source>
        <dbReference type="Pfam" id="PF26087"/>
    </source>
</evidence>
<dbReference type="EMBL" id="MVBO01000025">
    <property type="protein sequence ID" value="OZJ04977.1"/>
    <property type="molecule type" value="Genomic_DNA"/>
</dbReference>
<organism evidence="3 4">
    <name type="scientific">Bifiguratus adelaidae</name>
    <dbReference type="NCBI Taxonomy" id="1938954"/>
    <lineage>
        <taxon>Eukaryota</taxon>
        <taxon>Fungi</taxon>
        <taxon>Fungi incertae sedis</taxon>
        <taxon>Mucoromycota</taxon>
        <taxon>Mucoromycotina</taxon>
        <taxon>Endogonomycetes</taxon>
        <taxon>Endogonales</taxon>
        <taxon>Endogonales incertae sedis</taxon>
        <taxon>Bifiguratus</taxon>
    </lineage>
</organism>
<feature type="compositionally biased region" description="Polar residues" evidence="1">
    <location>
        <begin position="50"/>
        <end position="60"/>
    </location>
</feature>
<dbReference type="InterPro" id="IPR058345">
    <property type="entry name" value="DUF8032"/>
</dbReference>
<dbReference type="PANTHER" id="PTHR22949">
    <property type="entry name" value="WHITE COLLAR 2 PROTEIN WC2"/>
    <property type="match status" value="1"/>
</dbReference>
<dbReference type="Pfam" id="PF26087">
    <property type="entry name" value="DUF8032"/>
    <property type="match status" value="2"/>
</dbReference>
<protein>
    <recommendedName>
        <fullName evidence="2">DUF8032 domain-containing protein</fullName>
    </recommendedName>
</protein>
<dbReference type="AlphaFoldDB" id="A0A261Y2X4"/>
<dbReference type="Proteomes" id="UP000242875">
    <property type="component" value="Unassembled WGS sequence"/>
</dbReference>
<keyword evidence="4" id="KW-1185">Reference proteome</keyword>
<accession>A0A261Y2X4</accession>
<feature type="region of interest" description="Disordered" evidence="1">
    <location>
        <begin position="50"/>
        <end position="74"/>
    </location>
</feature>
<feature type="region of interest" description="Disordered" evidence="1">
    <location>
        <begin position="383"/>
        <end position="439"/>
    </location>
</feature>
<sequence length="804" mass="89651">MREDNQQAFRRCAPSNNDGETSTTDRKLSLQTLDNCQYDDSALPLTPTCTESTASLGNSLDSDDDDENVTAGTGAVSDSACRDAHASSVPLENMKSKGAVLSQLLNYNSAASLLAQVSMDDFLSIERNLSKIGHHRFGNVYAKLSRTFSPSLQHPLTPSASPPFPQHFQNSMIATPLSSPPLSATSTLNFPPLPASVYDHCFLSACAQSQLVTPSISPSSLNKCDPMLCDAQDLEDDSDDLAPIKKDMDDKCSGPSCENDCASHKSRYARRHMRYEPTTTTIDGHEYVQFWYSYKSSLKQYTLRTDVDQVDLEDIDDDFKQENCIYPRADVPPDQYHGNRYVYENECNQLGWRLAWLNRSELAGKRGLVQRAVDSYRNQFTDMRSRRTTRHEKHAQEDGDDEAEEDDLRSLTDSDRRHKGGRKRSRKPSHGDKNSVTIKSYSGLTISDIDNMHRQEAQRCGMALTSKSENVGAELHYFDLMGGPRVIKKRRVDCAGTEDAWGESHQKVPHGCKKGRNSPGHTYAGACRRNPKSKSFVIEDPTLHVKHRIKVNIDSVSVEEVNETFKAKNSVFKRGFENASACPVPSRTEDQERARRETCNAVAWKLAWLNPKVLANKKTLLQQAVDQYRTRFMPDMQPRMRSQQPAPVGPLRLTDANLATLAGHDWSRRVDDDANSVCSDMSGSTVSLNHGESTSVAGDPSLEDNTYAGLFDPLQDEGPIASPTAQLTSNLDDVPAYWYGDDSSSITSTSSFERLTPEHIPGLDPTIYQTGEDDFESFALPPMVYPQQKPEDSLADHLLEQYLK</sequence>
<feature type="compositionally biased region" description="Basic residues" evidence="1">
    <location>
        <begin position="417"/>
        <end position="428"/>
    </location>
</feature>
<name>A0A261Y2X4_9FUNG</name>
<proteinExistence type="predicted"/>
<reference evidence="3 4" key="1">
    <citation type="journal article" date="2017" name="Mycologia">
        <title>Bifiguratus adelaidae, gen. et sp. nov., a new member of Mucoromycotina in endophytic and soil-dwelling habitats.</title>
        <authorList>
            <person name="Torres-Cruz T.J."/>
            <person name="Billingsley Tobias T.L."/>
            <person name="Almatruk M."/>
            <person name="Hesse C."/>
            <person name="Kuske C.R."/>
            <person name="Desiro A."/>
            <person name="Benucci G.M."/>
            <person name="Bonito G."/>
            <person name="Stajich J.E."/>
            <person name="Dunlap C."/>
            <person name="Arnold A.E."/>
            <person name="Porras-Alfaro A."/>
        </authorList>
    </citation>
    <scope>NUCLEOTIDE SEQUENCE [LARGE SCALE GENOMIC DNA]</scope>
    <source>
        <strain evidence="3 4">AZ0501</strain>
    </source>
</reference>
<feature type="domain" description="DUF8032" evidence="2">
    <location>
        <begin position="286"/>
        <end position="380"/>
    </location>
</feature>
<dbReference type="PANTHER" id="PTHR22949:SF0">
    <property type="entry name" value="RE27538P"/>
    <property type="match status" value="1"/>
</dbReference>
<feature type="domain" description="DUF8032" evidence="2">
    <location>
        <begin position="532"/>
        <end position="632"/>
    </location>
</feature>
<feature type="compositionally biased region" description="Acidic residues" evidence="1">
    <location>
        <begin position="398"/>
        <end position="407"/>
    </location>
</feature>
<gene>
    <name evidence="3" type="ORF">BZG36_01748</name>
</gene>